<sequence length="165" mass="18341">MPTRSAPAAAPRASDFQVSLRIRHPDIDPKQITRQLGLEPDHAWAKGDARRSETGQTLGGIRRDSYWSITFPDPRLYEQTFGEDAEPGTVHQSLAGAATADLGMFLTLQLLQLKRQRELLVKLSSEGDVAFVISMTAESGSTLRLESALMRQLTDLGLRLEFEFE</sequence>
<dbReference type="AlphaFoldDB" id="A0A841HRJ5"/>
<protein>
    <recommendedName>
        <fullName evidence="3">DUF4279 domain-containing protein</fullName>
    </recommendedName>
</protein>
<organism evidence="1 2">
    <name type="scientific">Povalibacter uvarum</name>
    <dbReference type="NCBI Taxonomy" id="732238"/>
    <lineage>
        <taxon>Bacteria</taxon>
        <taxon>Pseudomonadati</taxon>
        <taxon>Pseudomonadota</taxon>
        <taxon>Gammaproteobacteria</taxon>
        <taxon>Steroidobacterales</taxon>
        <taxon>Steroidobacteraceae</taxon>
        <taxon>Povalibacter</taxon>
    </lineage>
</organism>
<gene>
    <name evidence="1" type="ORF">HNQ60_004273</name>
</gene>
<dbReference type="Proteomes" id="UP000588068">
    <property type="component" value="Unassembled WGS sequence"/>
</dbReference>
<name>A0A841HRJ5_9GAMM</name>
<dbReference type="Pfam" id="PF14106">
    <property type="entry name" value="DUF4279"/>
    <property type="match status" value="1"/>
</dbReference>
<comment type="caution">
    <text evidence="1">The sequence shown here is derived from an EMBL/GenBank/DDBJ whole genome shotgun (WGS) entry which is preliminary data.</text>
</comment>
<dbReference type="EMBL" id="JACHHZ010000005">
    <property type="protein sequence ID" value="MBB6095383.1"/>
    <property type="molecule type" value="Genomic_DNA"/>
</dbReference>
<evidence type="ECO:0000313" key="1">
    <source>
        <dbReference type="EMBL" id="MBB6095383.1"/>
    </source>
</evidence>
<dbReference type="RefSeq" id="WP_184334763.1">
    <property type="nucleotide sequence ID" value="NZ_JACHHZ010000005.1"/>
</dbReference>
<evidence type="ECO:0008006" key="3">
    <source>
        <dbReference type="Google" id="ProtNLM"/>
    </source>
</evidence>
<dbReference type="InterPro" id="IPR025459">
    <property type="entry name" value="DUF4279"/>
</dbReference>
<reference evidence="1 2" key="1">
    <citation type="submission" date="2020-08" db="EMBL/GenBank/DDBJ databases">
        <title>Genomic Encyclopedia of Type Strains, Phase IV (KMG-IV): sequencing the most valuable type-strain genomes for metagenomic binning, comparative biology and taxonomic classification.</title>
        <authorList>
            <person name="Goeker M."/>
        </authorList>
    </citation>
    <scope>NUCLEOTIDE SEQUENCE [LARGE SCALE GENOMIC DNA]</scope>
    <source>
        <strain evidence="1 2">DSM 26723</strain>
    </source>
</reference>
<proteinExistence type="predicted"/>
<keyword evidence="2" id="KW-1185">Reference proteome</keyword>
<evidence type="ECO:0000313" key="2">
    <source>
        <dbReference type="Proteomes" id="UP000588068"/>
    </source>
</evidence>
<accession>A0A841HRJ5</accession>